<gene>
    <name evidence="2" type="ORF">Indivirus_1_112</name>
</gene>
<evidence type="ECO:0000313" key="2">
    <source>
        <dbReference type="EMBL" id="ARF09489.1"/>
    </source>
</evidence>
<name>A0A1V0SCQ5_9VIRU</name>
<dbReference type="Pfam" id="PF13840">
    <property type="entry name" value="ACT_7"/>
    <property type="match status" value="1"/>
</dbReference>
<dbReference type="InterPro" id="IPR027795">
    <property type="entry name" value="CASTOR_ACT_dom"/>
</dbReference>
<evidence type="ECO:0000259" key="1">
    <source>
        <dbReference type="Pfam" id="PF13840"/>
    </source>
</evidence>
<sequence>MKLEDLVWEKYKGQIKMYHFNKNTKNVKLDLINIMINNKDNKFISVNIYDNEITVYLDEDICMFEDQTIGYDGDYICYQLVNTGSFLEESGLVSMISTKLSEHEIPILYITTSNSNYLFIPNEFQEKTDKILNIDF</sequence>
<proteinExistence type="predicted"/>
<protein>
    <submittedName>
        <fullName evidence="2">ACT domain protein</fullName>
    </submittedName>
</protein>
<dbReference type="EMBL" id="KY684085">
    <property type="protein sequence ID" value="ARF09489.1"/>
    <property type="molecule type" value="Genomic_DNA"/>
</dbReference>
<feature type="domain" description="CASTOR ACT" evidence="1">
    <location>
        <begin position="74"/>
        <end position="132"/>
    </location>
</feature>
<organism evidence="2">
    <name type="scientific">Indivirus ILV1</name>
    <dbReference type="NCBI Taxonomy" id="1977633"/>
    <lineage>
        <taxon>Viruses</taxon>
        <taxon>Varidnaviria</taxon>
        <taxon>Bamfordvirae</taxon>
        <taxon>Nucleocytoviricota</taxon>
        <taxon>Megaviricetes</taxon>
        <taxon>Imitervirales</taxon>
        <taxon>Mimiviridae</taxon>
        <taxon>Klosneuvirinae</taxon>
        <taxon>Indivirus</taxon>
    </lineage>
</organism>
<dbReference type="Gene3D" id="3.30.2130.10">
    <property type="entry name" value="VC0802-like"/>
    <property type="match status" value="1"/>
</dbReference>
<dbReference type="SUPFAM" id="SSF55021">
    <property type="entry name" value="ACT-like"/>
    <property type="match status" value="1"/>
</dbReference>
<reference evidence="2" key="1">
    <citation type="journal article" date="2017" name="Science">
        <title>Giant viruses with an expanded complement of translation system components.</title>
        <authorList>
            <person name="Schulz F."/>
            <person name="Yutin N."/>
            <person name="Ivanova N.N."/>
            <person name="Ortega D.R."/>
            <person name="Lee T.K."/>
            <person name="Vierheilig J."/>
            <person name="Daims H."/>
            <person name="Horn M."/>
            <person name="Wagner M."/>
            <person name="Jensen G.J."/>
            <person name="Kyrpides N.C."/>
            <person name="Koonin E.V."/>
            <person name="Woyke T."/>
        </authorList>
    </citation>
    <scope>NUCLEOTIDE SEQUENCE</scope>
    <source>
        <strain evidence="2">ILV1</strain>
    </source>
</reference>
<dbReference type="InterPro" id="IPR045865">
    <property type="entry name" value="ACT-like_dom_sf"/>
</dbReference>
<accession>A0A1V0SCQ5</accession>